<protein>
    <submittedName>
        <fullName evidence="1">Uncharacterized protein</fullName>
    </submittedName>
</protein>
<name>A0A397I5L1_9GLOM</name>
<comment type="caution">
    <text evidence="1">The sequence shown here is derived from an EMBL/GenBank/DDBJ whole genome shotgun (WGS) entry which is preliminary data.</text>
</comment>
<dbReference type="EMBL" id="PQFF01000259">
    <property type="protein sequence ID" value="RHZ69528.1"/>
    <property type="molecule type" value="Genomic_DNA"/>
</dbReference>
<evidence type="ECO:0000313" key="2">
    <source>
        <dbReference type="Proteomes" id="UP000266861"/>
    </source>
</evidence>
<evidence type="ECO:0000313" key="1">
    <source>
        <dbReference type="EMBL" id="RHZ69528.1"/>
    </source>
</evidence>
<accession>A0A397I5L1</accession>
<sequence>MSRSSSLDFESALTLLNEHAKIEVEVKVANKDFQEDIKQKVNYFREKSKVFITGQSTKNWIKKFNNFRKDYGYLVPLSEL</sequence>
<reference evidence="1 2" key="1">
    <citation type="submission" date="2018-08" db="EMBL/GenBank/DDBJ databases">
        <title>Genome and evolution of the arbuscular mycorrhizal fungus Diversispora epigaea (formerly Glomus versiforme) and its bacterial endosymbionts.</title>
        <authorList>
            <person name="Sun X."/>
            <person name="Fei Z."/>
            <person name="Harrison M."/>
        </authorList>
    </citation>
    <scope>NUCLEOTIDE SEQUENCE [LARGE SCALE GENOMIC DNA]</scope>
    <source>
        <strain evidence="1 2">IT104</strain>
    </source>
</reference>
<dbReference type="Proteomes" id="UP000266861">
    <property type="component" value="Unassembled WGS sequence"/>
</dbReference>
<gene>
    <name evidence="1" type="ORF">Glove_283g117</name>
</gene>
<organism evidence="1 2">
    <name type="scientific">Diversispora epigaea</name>
    <dbReference type="NCBI Taxonomy" id="1348612"/>
    <lineage>
        <taxon>Eukaryota</taxon>
        <taxon>Fungi</taxon>
        <taxon>Fungi incertae sedis</taxon>
        <taxon>Mucoromycota</taxon>
        <taxon>Glomeromycotina</taxon>
        <taxon>Glomeromycetes</taxon>
        <taxon>Diversisporales</taxon>
        <taxon>Diversisporaceae</taxon>
        <taxon>Diversispora</taxon>
    </lineage>
</organism>
<dbReference type="AlphaFoldDB" id="A0A397I5L1"/>
<keyword evidence="2" id="KW-1185">Reference proteome</keyword>
<proteinExistence type="predicted"/>